<feature type="compositionally biased region" description="Polar residues" evidence="1">
    <location>
        <begin position="234"/>
        <end position="248"/>
    </location>
</feature>
<feature type="compositionally biased region" description="Pro residues" evidence="1">
    <location>
        <begin position="481"/>
        <end position="497"/>
    </location>
</feature>
<feature type="compositionally biased region" description="Pro residues" evidence="1">
    <location>
        <begin position="297"/>
        <end position="317"/>
    </location>
</feature>
<dbReference type="AlphaFoldDB" id="A0AAD7MXP3"/>
<evidence type="ECO:0000313" key="3">
    <source>
        <dbReference type="Proteomes" id="UP001215598"/>
    </source>
</evidence>
<protein>
    <submittedName>
        <fullName evidence="2">Uncharacterized protein</fullName>
    </submittedName>
</protein>
<reference evidence="2" key="1">
    <citation type="submission" date="2023-03" db="EMBL/GenBank/DDBJ databases">
        <title>Massive genome expansion in bonnet fungi (Mycena s.s.) driven by repeated elements and novel gene families across ecological guilds.</title>
        <authorList>
            <consortium name="Lawrence Berkeley National Laboratory"/>
            <person name="Harder C.B."/>
            <person name="Miyauchi S."/>
            <person name="Viragh M."/>
            <person name="Kuo A."/>
            <person name="Thoen E."/>
            <person name="Andreopoulos B."/>
            <person name="Lu D."/>
            <person name="Skrede I."/>
            <person name="Drula E."/>
            <person name="Henrissat B."/>
            <person name="Morin E."/>
            <person name="Kohler A."/>
            <person name="Barry K."/>
            <person name="LaButti K."/>
            <person name="Morin E."/>
            <person name="Salamov A."/>
            <person name="Lipzen A."/>
            <person name="Mereny Z."/>
            <person name="Hegedus B."/>
            <person name="Baldrian P."/>
            <person name="Stursova M."/>
            <person name="Weitz H."/>
            <person name="Taylor A."/>
            <person name="Grigoriev I.V."/>
            <person name="Nagy L.G."/>
            <person name="Martin F."/>
            <person name="Kauserud H."/>
        </authorList>
    </citation>
    <scope>NUCLEOTIDE SEQUENCE</scope>
    <source>
        <strain evidence="2">CBHHK182m</strain>
    </source>
</reference>
<dbReference type="Proteomes" id="UP001215598">
    <property type="component" value="Unassembled WGS sequence"/>
</dbReference>
<evidence type="ECO:0000313" key="2">
    <source>
        <dbReference type="EMBL" id="KAJ7735344.1"/>
    </source>
</evidence>
<dbReference type="EMBL" id="JARKIB010000127">
    <property type="protein sequence ID" value="KAJ7735344.1"/>
    <property type="molecule type" value="Genomic_DNA"/>
</dbReference>
<feature type="compositionally biased region" description="Low complexity" evidence="1">
    <location>
        <begin position="266"/>
        <end position="278"/>
    </location>
</feature>
<gene>
    <name evidence="2" type="ORF">B0H16DRAFT_1467184</name>
</gene>
<name>A0AAD7MXP3_9AGAR</name>
<sequence>MASSWMDLYGLDIDCIDHANYLADLRLGIDFTYGPKFEGEYGMIISQCLDPVDLPLFARVVGTVHEVKMALDGSIDNLTLVDAVESAGHTTQHCLDQSGITGQSPFRVHYTVVFRPSLHVTSHGVHVDDMVENPRSISILLDATDIAEQRDCFVTACHVTGPLSVTDALALPSLVYHYVTTVANSSIVSSYSQLWALARVDDTRTLDLRTPGRVPLFHLNILPSRHSPRHAMSTYWSPTNPLGPSNPWSAPGAQYGQPPPQPPPRQQRTPMQTQGAGPQAPPNAPPRQFHAPQQQYPYPPPRGPPPMHQRVPPPPPGPILPPGATSLRAVHANALLILKFHPSELCTIPDRPATTKLMGDLNTTIWASGAVDPNSFLLAALYPEHSVFVNTLLALPGLDLATLKERLTAVQGINSNGAPNTAFAVRQERPRNFDPCTTPNCPRPNSHSWPYCTHPGGGMGGKSIREAQHKACTDQQQGVTPPTPPASATTPPAPSAAPTPDRASEVKKRADTGRMLLFTGPAN</sequence>
<accession>A0AAD7MXP3</accession>
<evidence type="ECO:0000256" key="1">
    <source>
        <dbReference type="SAM" id="MobiDB-lite"/>
    </source>
</evidence>
<keyword evidence="3" id="KW-1185">Reference proteome</keyword>
<feature type="compositionally biased region" description="Basic and acidic residues" evidence="1">
    <location>
        <begin position="463"/>
        <end position="472"/>
    </location>
</feature>
<organism evidence="2 3">
    <name type="scientific">Mycena metata</name>
    <dbReference type="NCBI Taxonomy" id="1033252"/>
    <lineage>
        <taxon>Eukaryota</taxon>
        <taxon>Fungi</taxon>
        <taxon>Dikarya</taxon>
        <taxon>Basidiomycota</taxon>
        <taxon>Agaricomycotina</taxon>
        <taxon>Agaricomycetes</taxon>
        <taxon>Agaricomycetidae</taxon>
        <taxon>Agaricales</taxon>
        <taxon>Marasmiineae</taxon>
        <taxon>Mycenaceae</taxon>
        <taxon>Mycena</taxon>
    </lineage>
</organism>
<feature type="region of interest" description="Disordered" evidence="1">
    <location>
        <begin position="228"/>
        <end position="317"/>
    </location>
</feature>
<proteinExistence type="predicted"/>
<feature type="region of interest" description="Disordered" evidence="1">
    <location>
        <begin position="460"/>
        <end position="523"/>
    </location>
</feature>
<feature type="compositionally biased region" description="Basic and acidic residues" evidence="1">
    <location>
        <begin position="502"/>
        <end position="512"/>
    </location>
</feature>
<comment type="caution">
    <text evidence="2">The sequence shown here is derived from an EMBL/GenBank/DDBJ whole genome shotgun (WGS) entry which is preliminary data.</text>
</comment>